<organism evidence="1 2">
    <name type="scientific">Spirosoma montaniterrae</name>
    <dbReference type="NCBI Taxonomy" id="1178516"/>
    <lineage>
        <taxon>Bacteria</taxon>
        <taxon>Pseudomonadati</taxon>
        <taxon>Bacteroidota</taxon>
        <taxon>Cytophagia</taxon>
        <taxon>Cytophagales</taxon>
        <taxon>Cytophagaceae</taxon>
        <taxon>Spirosoma</taxon>
    </lineage>
</organism>
<accession>A0A1P9WVF9</accession>
<proteinExistence type="predicted"/>
<keyword evidence="2" id="KW-1185">Reference proteome</keyword>
<dbReference type="EMBL" id="CP014263">
    <property type="protein sequence ID" value="AQG79343.1"/>
    <property type="molecule type" value="Genomic_DNA"/>
</dbReference>
<protein>
    <recommendedName>
        <fullName evidence="3">DUF4926 domain-containing protein</fullName>
    </recommendedName>
</protein>
<sequence length="84" mass="9485">MSQKCPLYKQVDLLKDFPEHKLLAKDLVTPIEYLESPEPGVSNGYYVEAFNAIGKTIAVFIVEEDALEPLTEHDVFSKRTLETA</sequence>
<evidence type="ECO:0008006" key="3">
    <source>
        <dbReference type="Google" id="ProtNLM"/>
    </source>
</evidence>
<gene>
    <name evidence="1" type="ORF">AWR27_08435</name>
</gene>
<dbReference type="KEGG" id="smon:AWR27_08435"/>
<dbReference type="Proteomes" id="UP000187941">
    <property type="component" value="Chromosome"/>
</dbReference>
<evidence type="ECO:0000313" key="2">
    <source>
        <dbReference type="Proteomes" id="UP000187941"/>
    </source>
</evidence>
<dbReference type="AlphaFoldDB" id="A0A1P9WVF9"/>
<reference evidence="1 2" key="1">
    <citation type="submission" date="2016-01" db="EMBL/GenBank/DDBJ databases">
        <authorList>
            <person name="Oliw E.H."/>
        </authorList>
    </citation>
    <scope>NUCLEOTIDE SEQUENCE [LARGE SCALE GENOMIC DNA]</scope>
    <source>
        <strain evidence="1 2">DY10</strain>
    </source>
</reference>
<name>A0A1P9WVF9_9BACT</name>
<dbReference type="STRING" id="1178516.AWR27_08435"/>
<evidence type="ECO:0000313" key="1">
    <source>
        <dbReference type="EMBL" id="AQG79343.1"/>
    </source>
</evidence>
<dbReference type="OrthoDB" id="963242at2"/>